<dbReference type="InterPro" id="IPR010998">
    <property type="entry name" value="Integrase_recombinase_N"/>
</dbReference>
<reference evidence="6 7" key="1">
    <citation type="submission" date="2013-04" db="EMBL/GenBank/DDBJ databases">
        <title>The Genome Sequence of Parabacteroides gordonii DSM 23371.</title>
        <authorList>
            <consortium name="The Broad Institute Genomics Platform"/>
            <person name="Earl A."/>
            <person name="Ward D."/>
            <person name="Feldgarden M."/>
            <person name="Gevers D."/>
            <person name="Martens E."/>
            <person name="Sakamoto M."/>
            <person name="Benno Y."/>
            <person name="Suzuki N."/>
            <person name="Matsunaga N."/>
            <person name="Koshihara K."/>
            <person name="Seki M."/>
            <person name="Komiya H."/>
            <person name="Walker B."/>
            <person name="Young S."/>
            <person name="Zeng Q."/>
            <person name="Gargeya S."/>
            <person name="Fitzgerald M."/>
            <person name="Haas B."/>
            <person name="Abouelleil A."/>
            <person name="Allen A.W."/>
            <person name="Alvarado L."/>
            <person name="Arachchi H.M."/>
            <person name="Berlin A.M."/>
            <person name="Chapman S.B."/>
            <person name="Gainer-Dewar J."/>
            <person name="Goldberg J."/>
            <person name="Griggs A."/>
            <person name="Gujja S."/>
            <person name="Hansen M."/>
            <person name="Howarth C."/>
            <person name="Imamovic A."/>
            <person name="Ireland A."/>
            <person name="Larimer J."/>
            <person name="McCowan C."/>
            <person name="Murphy C."/>
            <person name="Pearson M."/>
            <person name="Poon T.W."/>
            <person name="Priest M."/>
            <person name="Roberts A."/>
            <person name="Saif S."/>
            <person name="Shea T."/>
            <person name="Sisk P."/>
            <person name="Sykes S."/>
            <person name="Wortman J."/>
            <person name="Nusbaum C."/>
            <person name="Birren B."/>
        </authorList>
    </citation>
    <scope>NUCLEOTIDE SEQUENCE [LARGE SCALE GENOMIC DNA]</scope>
    <source>
        <strain evidence="6 7">MS-1</strain>
    </source>
</reference>
<evidence type="ECO:0000256" key="4">
    <source>
        <dbReference type="SAM" id="MobiDB-lite"/>
    </source>
</evidence>
<accession>A0A0F5IP87</accession>
<dbReference type="GO" id="GO:0006310">
    <property type="term" value="P:DNA recombination"/>
    <property type="evidence" value="ECO:0007669"/>
    <property type="project" value="UniProtKB-KW"/>
</dbReference>
<dbReference type="PATRIC" id="fig|1203610.3.peg.5130"/>
<dbReference type="SUPFAM" id="SSF56349">
    <property type="entry name" value="DNA breaking-rejoining enzymes"/>
    <property type="match status" value="1"/>
</dbReference>
<sequence>METKRSTFATSFYIKRSAVRNRDGKAPIMVKISVDGDDKAVGTKLFVTPDLWENGKAKGKSAEANEINGQLKEVSARLTNHYHRILREEDFVTAEKLRNAFLGVGVMENCILKDFGNMNREFGAMVEKGQRAKSTYNKYLAVYNHFKTFLWEKKKRTDMAYKELTKEIITDFDKYLRVEKGLSANTLWIYTMPLLSLTDKAWRRGIVRTDPFGEYSLEMQETDRGYLTEEELRTLANAVFVKKQTSLVRDMFLFGCFTGLSYIDIKTLTHDKIQRMDFDGEEWIITRRTKTRVSSNVPLMEIAKELIERYRGLAGGDLVFPMPSNSVCNTHLKRIAKACGIHKEIGFHLSRHTFATTVYLCNGGTIEALSKILGHKHISTTQIYAEVTNRMVSSDFRAISGNLAAMQRSVLEKKDRKQDGKRVRRSLRETA</sequence>
<keyword evidence="2" id="KW-0238">DNA-binding</keyword>
<comment type="caution">
    <text evidence="6">The sequence shown here is derived from an EMBL/GenBank/DDBJ whole genome shotgun (WGS) entry which is preliminary data.</text>
</comment>
<dbReference type="InterPro" id="IPR002104">
    <property type="entry name" value="Integrase_catalytic"/>
</dbReference>
<evidence type="ECO:0000313" key="6">
    <source>
        <dbReference type="EMBL" id="KKB47384.1"/>
    </source>
</evidence>
<dbReference type="PROSITE" id="PS51898">
    <property type="entry name" value="TYR_RECOMBINASE"/>
    <property type="match status" value="1"/>
</dbReference>
<keyword evidence="3" id="KW-0233">DNA recombination</keyword>
<dbReference type="GO" id="GO:0015074">
    <property type="term" value="P:DNA integration"/>
    <property type="evidence" value="ECO:0007669"/>
    <property type="project" value="InterPro"/>
</dbReference>
<dbReference type="InterPro" id="IPR050090">
    <property type="entry name" value="Tyrosine_recombinase_XerCD"/>
</dbReference>
<feature type="region of interest" description="Disordered" evidence="4">
    <location>
        <begin position="411"/>
        <end position="431"/>
    </location>
</feature>
<dbReference type="RefSeq" id="WP_028728670.1">
    <property type="nucleotide sequence ID" value="NZ_AUAE01000035.1"/>
</dbReference>
<dbReference type="Gene3D" id="1.10.150.130">
    <property type="match status" value="1"/>
</dbReference>
<dbReference type="AlphaFoldDB" id="A0A0F5IP87"/>
<dbReference type="Pfam" id="PF00589">
    <property type="entry name" value="Phage_integrase"/>
    <property type="match status" value="1"/>
</dbReference>
<name>A0A0F5IP87_9BACT</name>
<dbReference type="Proteomes" id="UP000033035">
    <property type="component" value="Unassembled WGS sequence"/>
</dbReference>
<dbReference type="Gene3D" id="1.10.443.10">
    <property type="entry name" value="Intergrase catalytic core"/>
    <property type="match status" value="1"/>
</dbReference>
<comment type="similarity">
    <text evidence="1">Belongs to the 'phage' integrase family.</text>
</comment>
<evidence type="ECO:0000256" key="2">
    <source>
        <dbReference type="ARBA" id="ARBA00023125"/>
    </source>
</evidence>
<protein>
    <recommendedName>
        <fullName evidence="5">Tyr recombinase domain-containing protein</fullName>
    </recommendedName>
</protein>
<dbReference type="PANTHER" id="PTHR30349:SF64">
    <property type="entry name" value="PROPHAGE INTEGRASE INTD-RELATED"/>
    <property type="match status" value="1"/>
</dbReference>
<feature type="domain" description="Tyr recombinase" evidence="5">
    <location>
        <begin position="222"/>
        <end position="397"/>
    </location>
</feature>
<evidence type="ECO:0000256" key="3">
    <source>
        <dbReference type="ARBA" id="ARBA00023172"/>
    </source>
</evidence>
<dbReference type="InterPro" id="IPR013762">
    <property type="entry name" value="Integrase-like_cat_sf"/>
</dbReference>
<dbReference type="EMBL" id="AQHW01000029">
    <property type="protein sequence ID" value="KKB47384.1"/>
    <property type="molecule type" value="Genomic_DNA"/>
</dbReference>
<keyword evidence="7" id="KW-1185">Reference proteome</keyword>
<dbReference type="Pfam" id="PF17293">
    <property type="entry name" value="Arm-DNA-bind_5"/>
    <property type="match status" value="1"/>
</dbReference>
<dbReference type="PANTHER" id="PTHR30349">
    <property type="entry name" value="PHAGE INTEGRASE-RELATED"/>
    <property type="match status" value="1"/>
</dbReference>
<proteinExistence type="inferred from homology"/>
<dbReference type="InterPro" id="IPR035386">
    <property type="entry name" value="Arm-DNA-bind_5"/>
</dbReference>
<evidence type="ECO:0000256" key="1">
    <source>
        <dbReference type="ARBA" id="ARBA00008857"/>
    </source>
</evidence>
<gene>
    <name evidence="6" type="ORF">HMPREF1536_05028</name>
</gene>
<dbReference type="Pfam" id="PF13102">
    <property type="entry name" value="Phage_int_SAM_5"/>
    <property type="match status" value="1"/>
</dbReference>
<dbReference type="InterPro" id="IPR011010">
    <property type="entry name" value="DNA_brk_join_enz"/>
</dbReference>
<evidence type="ECO:0000313" key="7">
    <source>
        <dbReference type="Proteomes" id="UP000033035"/>
    </source>
</evidence>
<dbReference type="HOGENOM" id="CLU_033139_2_0_10"/>
<dbReference type="STRING" id="1203610.HMPREF1536_05028"/>
<evidence type="ECO:0000259" key="5">
    <source>
        <dbReference type="PROSITE" id="PS51898"/>
    </source>
</evidence>
<dbReference type="InterPro" id="IPR025269">
    <property type="entry name" value="SAM-like_dom"/>
</dbReference>
<organism evidence="6 7">
    <name type="scientific">Parabacteroides gordonii MS-1 = DSM 23371</name>
    <dbReference type="NCBI Taxonomy" id="1203610"/>
    <lineage>
        <taxon>Bacteria</taxon>
        <taxon>Pseudomonadati</taxon>
        <taxon>Bacteroidota</taxon>
        <taxon>Bacteroidia</taxon>
        <taxon>Bacteroidales</taxon>
        <taxon>Tannerellaceae</taxon>
        <taxon>Parabacteroides</taxon>
    </lineage>
</organism>
<dbReference type="GO" id="GO:0003677">
    <property type="term" value="F:DNA binding"/>
    <property type="evidence" value="ECO:0007669"/>
    <property type="project" value="UniProtKB-KW"/>
</dbReference>
<dbReference type="CDD" id="cd01185">
    <property type="entry name" value="INTN1_C_like"/>
    <property type="match status" value="1"/>
</dbReference>
<dbReference type="GeneID" id="93098213"/>